<evidence type="ECO:0000256" key="1">
    <source>
        <dbReference type="SAM" id="Phobius"/>
    </source>
</evidence>
<name>A0AA38MJW0_9CUCU</name>
<sequence length="140" mass="15974">MSEATARPQDSFTFLKKIPSARKIISVLKKTLKLFQTLSKQRQLEFILLSIAVLIVVISIFSEVSETQVNNQERTINKSASTPFIGASQPYNRLAWNAELTGQTKMKQEEIQKSVSNKLEVNLKLEQDEMEGVDEKEWND</sequence>
<keyword evidence="1" id="KW-0812">Transmembrane</keyword>
<keyword evidence="1" id="KW-1133">Transmembrane helix</keyword>
<reference evidence="2" key="1">
    <citation type="journal article" date="2023" name="G3 (Bethesda)">
        <title>Whole genome assemblies of Zophobas morio and Tenebrio molitor.</title>
        <authorList>
            <person name="Kaur S."/>
            <person name="Stinson S.A."/>
            <person name="diCenzo G.C."/>
        </authorList>
    </citation>
    <scope>NUCLEOTIDE SEQUENCE</scope>
    <source>
        <strain evidence="2">QUZm001</strain>
    </source>
</reference>
<proteinExistence type="predicted"/>
<dbReference type="Proteomes" id="UP001168821">
    <property type="component" value="Unassembled WGS sequence"/>
</dbReference>
<evidence type="ECO:0000313" key="2">
    <source>
        <dbReference type="EMBL" id="KAJ3658764.1"/>
    </source>
</evidence>
<organism evidence="2 3">
    <name type="scientific">Zophobas morio</name>
    <dbReference type="NCBI Taxonomy" id="2755281"/>
    <lineage>
        <taxon>Eukaryota</taxon>
        <taxon>Metazoa</taxon>
        <taxon>Ecdysozoa</taxon>
        <taxon>Arthropoda</taxon>
        <taxon>Hexapoda</taxon>
        <taxon>Insecta</taxon>
        <taxon>Pterygota</taxon>
        <taxon>Neoptera</taxon>
        <taxon>Endopterygota</taxon>
        <taxon>Coleoptera</taxon>
        <taxon>Polyphaga</taxon>
        <taxon>Cucujiformia</taxon>
        <taxon>Tenebrionidae</taxon>
        <taxon>Zophobas</taxon>
    </lineage>
</organism>
<evidence type="ECO:0000313" key="3">
    <source>
        <dbReference type="Proteomes" id="UP001168821"/>
    </source>
</evidence>
<accession>A0AA38MJW0</accession>
<protein>
    <submittedName>
        <fullName evidence="2">Uncharacterized protein</fullName>
    </submittedName>
</protein>
<comment type="caution">
    <text evidence="2">The sequence shown here is derived from an EMBL/GenBank/DDBJ whole genome shotgun (WGS) entry which is preliminary data.</text>
</comment>
<keyword evidence="1" id="KW-0472">Membrane</keyword>
<keyword evidence="3" id="KW-1185">Reference proteome</keyword>
<feature type="transmembrane region" description="Helical" evidence="1">
    <location>
        <begin position="44"/>
        <end position="62"/>
    </location>
</feature>
<dbReference type="AlphaFoldDB" id="A0AA38MJW0"/>
<gene>
    <name evidence="2" type="ORF">Zmor_010485</name>
</gene>
<dbReference type="EMBL" id="JALNTZ010000003">
    <property type="protein sequence ID" value="KAJ3658764.1"/>
    <property type="molecule type" value="Genomic_DNA"/>
</dbReference>